<dbReference type="Proteomes" id="UP001168505">
    <property type="component" value="Unassembled WGS sequence"/>
</dbReference>
<reference evidence="2" key="2">
    <citation type="submission" date="2023-08" db="EMBL/GenBank/DDBJ databases">
        <title>Identification and characterization of horizontal gene transfer across gut microbiota members of farm animals based on homology search.</title>
        <authorList>
            <person name="Schwarzerova J."/>
            <person name="Nykrynova M."/>
            <person name="Jureckova K."/>
            <person name="Cejkova D."/>
            <person name="Rychlik I."/>
        </authorList>
    </citation>
    <scope>NUCLEOTIDE SEQUENCE</scope>
    <source>
        <strain evidence="2">15_COKtk</strain>
    </source>
</reference>
<organism evidence="2 3">
    <name type="scientific">Collinsella ihumii</name>
    <dbReference type="NCBI Taxonomy" id="1720204"/>
    <lineage>
        <taxon>Bacteria</taxon>
        <taxon>Bacillati</taxon>
        <taxon>Actinomycetota</taxon>
        <taxon>Coriobacteriia</taxon>
        <taxon>Coriobacteriales</taxon>
        <taxon>Coriobacteriaceae</taxon>
        <taxon>Collinsella</taxon>
    </lineage>
</organism>
<proteinExistence type="predicted"/>
<dbReference type="RefSeq" id="WP_289827339.1">
    <property type="nucleotide sequence ID" value="NZ_JAUEIR010000007.1"/>
</dbReference>
<dbReference type="InterPro" id="IPR016181">
    <property type="entry name" value="Acyl_CoA_acyltransferase"/>
</dbReference>
<dbReference type="PROSITE" id="PS51186">
    <property type="entry name" value="GNAT"/>
    <property type="match status" value="1"/>
</dbReference>
<evidence type="ECO:0000313" key="3">
    <source>
        <dbReference type="Proteomes" id="UP001168505"/>
    </source>
</evidence>
<dbReference type="SUPFAM" id="SSF55729">
    <property type="entry name" value="Acyl-CoA N-acyltransferases (Nat)"/>
    <property type="match status" value="1"/>
</dbReference>
<evidence type="ECO:0000259" key="1">
    <source>
        <dbReference type="PROSITE" id="PS51186"/>
    </source>
</evidence>
<name>A0AAW7JTG8_9ACTN</name>
<dbReference type="Gene3D" id="3.40.630.30">
    <property type="match status" value="1"/>
</dbReference>
<accession>A0AAW7JTG8</accession>
<protein>
    <submittedName>
        <fullName evidence="2">GNAT family N-acetyltransferase</fullName>
    </submittedName>
</protein>
<dbReference type="AlphaFoldDB" id="A0AAW7JTG8"/>
<dbReference type="CDD" id="cd04301">
    <property type="entry name" value="NAT_SF"/>
    <property type="match status" value="1"/>
</dbReference>
<sequence length="179" mass="20434">MENTTASPDGRALFERVETPEQTRALAELAGTIWREYWPAFLGHAQTEYMIEQFQSLSAITRDMAEHAYEYWFVRAADDCRIVGYTGGHVEPETNRFFVSKIYLLAPERGKHFASAVISFYEDLCHERGLDAMYLTVNKGNELGIRAYTAKGFSTIDAVETDIGEGYIMDDYIMEKRVS</sequence>
<dbReference type="Pfam" id="PF00583">
    <property type="entry name" value="Acetyltransf_1"/>
    <property type="match status" value="1"/>
</dbReference>
<evidence type="ECO:0000313" key="2">
    <source>
        <dbReference type="EMBL" id="MDN0069677.1"/>
    </source>
</evidence>
<gene>
    <name evidence="2" type="ORF">QVN40_08180</name>
</gene>
<reference evidence="2" key="1">
    <citation type="submission" date="2023-06" db="EMBL/GenBank/DDBJ databases">
        <authorList>
            <person name="Zeman M."/>
            <person name="Kubasova T."/>
            <person name="Jahodarova E."/>
            <person name="Nykrynova M."/>
            <person name="Rychlik I."/>
        </authorList>
    </citation>
    <scope>NUCLEOTIDE SEQUENCE</scope>
    <source>
        <strain evidence="2">15_COKtk</strain>
    </source>
</reference>
<comment type="caution">
    <text evidence="2">The sequence shown here is derived from an EMBL/GenBank/DDBJ whole genome shotgun (WGS) entry which is preliminary data.</text>
</comment>
<dbReference type="InterPro" id="IPR000182">
    <property type="entry name" value="GNAT_dom"/>
</dbReference>
<dbReference type="EMBL" id="JAUEIR010000007">
    <property type="protein sequence ID" value="MDN0069677.1"/>
    <property type="molecule type" value="Genomic_DNA"/>
</dbReference>
<dbReference type="GO" id="GO:0016747">
    <property type="term" value="F:acyltransferase activity, transferring groups other than amino-acyl groups"/>
    <property type="evidence" value="ECO:0007669"/>
    <property type="project" value="InterPro"/>
</dbReference>
<feature type="domain" description="N-acetyltransferase" evidence="1">
    <location>
        <begin position="17"/>
        <end position="179"/>
    </location>
</feature>